<comment type="caution">
    <text evidence="1">The sequence shown here is derived from an EMBL/GenBank/DDBJ whole genome shotgun (WGS) entry which is preliminary data.</text>
</comment>
<proteinExistence type="predicted"/>
<dbReference type="AlphaFoldDB" id="A0AAV1R5T3"/>
<organism evidence="1 2">
    <name type="scientific">Dovyalis caffra</name>
    <dbReference type="NCBI Taxonomy" id="77055"/>
    <lineage>
        <taxon>Eukaryota</taxon>
        <taxon>Viridiplantae</taxon>
        <taxon>Streptophyta</taxon>
        <taxon>Embryophyta</taxon>
        <taxon>Tracheophyta</taxon>
        <taxon>Spermatophyta</taxon>
        <taxon>Magnoliopsida</taxon>
        <taxon>eudicotyledons</taxon>
        <taxon>Gunneridae</taxon>
        <taxon>Pentapetalae</taxon>
        <taxon>rosids</taxon>
        <taxon>fabids</taxon>
        <taxon>Malpighiales</taxon>
        <taxon>Salicaceae</taxon>
        <taxon>Flacourtieae</taxon>
        <taxon>Dovyalis</taxon>
    </lineage>
</organism>
<accession>A0AAV1R5T3</accession>
<keyword evidence="2" id="KW-1185">Reference proteome</keyword>
<sequence length="93" mass="9779">METGAGKQGKESKLKNDGLLAEKCAGYAPCAFRLMLEATPPFHAINTVFVHTHNSNESLGATVATLDRSSWPRAIGSGLPAGPIQRKLTVASS</sequence>
<dbReference type="EMBL" id="CAWUPB010000858">
    <property type="protein sequence ID" value="CAK7327681.1"/>
    <property type="molecule type" value="Genomic_DNA"/>
</dbReference>
<reference evidence="1 2" key="1">
    <citation type="submission" date="2024-01" db="EMBL/GenBank/DDBJ databases">
        <authorList>
            <person name="Waweru B."/>
        </authorList>
    </citation>
    <scope>NUCLEOTIDE SEQUENCE [LARGE SCALE GENOMIC DNA]</scope>
</reference>
<gene>
    <name evidence="1" type="ORF">DCAF_LOCUS5396</name>
</gene>
<evidence type="ECO:0000313" key="1">
    <source>
        <dbReference type="EMBL" id="CAK7327681.1"/>
    </source>
</evidence>
<dbReference type="Proteomes" id="UP001314170">
    <property type="component" value="Unassembled WGS sequence"/>
</dbReference>
<evidence type="ECO:0000313" key="2">
    <source>
        <dbReference type="Proteomes" id="UP001314170"/>
    </source>
</evidence>
<protein>
    <submittedName>
        <fullName evidence="1">Uncharacterized protein</fullName>
    </submittedName>
</protein>
<name>A0AAV1R5T3_9ROSI</name>